<protein>
    <recommendedName>
        <fullName evidence="2">Transposase IS204/IS1001/IS1096/IS1165 DDE domain-containing protein</fullName>
    </recommendedName>
</protein>
<organism evidence="3 4">
    <name type="scientific">Mycobacterium parmense</name>
    <dbReference type="NCBI Taxonomy" id="185642"/>
    <lineage>
        <taxon>Bacteria</taxon>
        <taxon>Bacillati</taxon>
        <taxon>Actinomycetota</taxon>
        <taxon>Actinomycetes</taxon>
        <taxon>Mycobacteriales</taxon>
        <taxon>Mycobacteriaceae</taxon>
        <taxon>Mycobacterium</taxon>
        <taxon>Mycobacterium simiae complex</taxon>
    </lineage>
</organism>
<dbReference type="AlphaFoldDB" id="A0A7I7Z031"/>
<evidence type="ECO:0000313" key="3">
    <source>
        <dbReference type="EMBL" id="BBZ47508.1"/>
    </source>
</evidence>
<gene>
    <name evidence="3" type="ORF">MPRM_47890</name>
</gene>
<evidence type="ECO:0000256" key="1">
    <source>
        <dbReference type="SAM" id="MobiDB-lite"/>
    </source>
</evidence>
<dbReference type="Pfam" id="PF01610">
    <property type="entry name" value="DDE_Tnp_ISL3"/>
    <property type="match status" value="1"/>
</dbReference>
<dbReference type="InterPro" id="IPR002560">
    <property type="entry name" value="Transposase_DDE"/>
</dbReference>
<proteinExistence type="predicted"/>
<dbReference type="Proteomes" id="UP000467105">
    <property type="component" value="Chromosome"/>
</dbReference>
<sequence>MQVVAMDGFGGYKTAATDQLPEATAVMDPFHVVALAGAKLDLCRQRIQQQTCGHRGRTGDPLTLCGARCAPAIRCSMRTKKPDWKPFSPMRPTSRSNCAGASTNA</sequence>
<name>A0A7I7Z031_9MYCO</name>
<reference evidence="3 4" key="1">
    <citation type="journal article" date="2019" name="Emerg. Microbes Infect.">
        <title>Comprehensive subspecies identification of 175 nontuberculous mycobacteria species based on 7547 genomic profiles.</title>
        <authorList>
            <person name="Matsumoto Y."/>
            <person name="Kinjo T."/>
            <person name="Motooka D."/>
            <person name="Nabeya D."/>
            <person name="Jung N."/>
            <person name="Uechi K."/>
            <person name="Horii T."/>
            <person name="Iida T."/>
            <person name="Fujita J."/>
            <person name="Nakamura S."/>
        </authorList>
    </citation>
    <scope>NUCLEOTIDE SEQUENCE [LARGE SCALE GENOMIC DNA]</scope>
    <source>
        <strain evidence="3 4">JCM 14742</strain>
    </source>
</reference>
<keyword evidence="4" id="KW-1185">Reference proteome</keyword>
<evidence type="ECO:0000259" key="2">
    <source>
        <dbReference type="Pfam" id="PF01610"/>
    </source>
</evidence>
<dbReference type="EMBL" id="AP022614">
    <property type="protein sequence ID" value="BBZ47508.1"/>
    <property type="molecule type" value="Genomic_DNA"/>
</dbReference>
<feature type="domain" description="Transposase IS204/IS1001/IS1096/IS1165 DDE" evidence="2">
    <location>
        <begin position="2"/>
        <end position="54"/>
    </location>
</feature>
<feature type="compositionally biased region" description="Polar residues" evidence="1">
    <location>
        <begin position="91"/>
        <end position="105"/>
    </location>
</feature>
<evidence type="ECO:0000313" key="4">
    <source>
        <dbReference type="Proteomes" id="UP000467105"/>
    </source>
</evidence>
<feature type="region of interest" description="Disordered" evidence="1">
    <location>
        <begin position="80"/>
        <end position="105"/>
    </location>
</feature>
<accession>A0A7I7Z031</accession>